<proteinExistence type="predicted"/>
<keyword evidence="3" id="KW-1185">Reference proteome</keyword>
<gene>
    <name evidence="2" type="ORF">VOLCADRAFT_91444</name>
</gene>
<dbReference type="KEGG" id="vcn:VOLCADRAFT_91444"/>
<name>D8TX37_VOLCA</name>
<evidence type="ECO:0000313" key="2">
    <source>
        <dbReference type="EMBL" id="EFJ47942.1"/>
    </source>
</evidence>
<dbReference type="AlphaFoldDB" id="D8TX37"/>
<evidence type="ECO:0000256" key="1">
    <source>
        <dbReference type="SAM" id="MobiDB-lite"/>
    </source>
</evidence>
<dbReference type="InParanoid" id="D8TX37"/>
<reference evidence="2 3" key="1">
    <citation type="journal article" date="2010" name="Science">
        <title>Genomic analysis of organismal complexity in the multicellular green alga Volvox carteri.</title>
        <authorList>
            <person name="Prochnik S.E."/>
            <person name="Umen J."/>
            <person name="Nedelcu A.M."/>
            <person name="Hallmann A."/>
            <person name="Miller S.M."/>
            <person name="Nishii I."/>
            <person name="Ferris P."/>
            <person name="Kuo A."/>
            <person name="Mitros T."/>
            <person name="Fritz-Laylin L.K."/>
            <person name="Hellsten U."/>
            <person name="Chapman J."/>
            <person name="Simakov O."/>
            <person name="Rensing S.A."/>
            <person name="Terry A."/>
            <person name="Pangilinan J."/>
            <person name="Kapitonov V."/>
            <person name="Jurka J."/>
            <person name="Salamov A."/>
            <person name="Shapiro H."/>
            <person name="Schmutz J."/>
            <person name="Grimwood J."/>
            <person name="Lindquist E."/>
            <person name="Lucas S."/>
            <person name="Grigoriev I.V."/>
            <person name="Schmitt R."/>
            <person name="Kirk D."/>
            <person name="Rokhsar D.S."/>
        </authorList>
    </citation>
    <scope>NUCLEOTIDE SEQUENCE [LARGE SCALE GENOMIC DNA]</scope>
    <source>
        <strain evidence="3">f. Nagariensis / Eve</strain>
    </source>
</reference>
<organism evidence="3">
    <name type="scientific">Volvox carteri f. nagariensis</name>
    <dbReference type="NCBI Taxonomy" id="3068"/>
    <lineage>
        <taxon>Eukaryota</taxon>
        <taxon>Viridiplantae</taxon>
        <taxon>Chlorophyta</taxon>
        <taxon>core chlorophytes</taxon>
        <taxon>Chlorophyceae</taxon>
        <taxon>CS clade</taxon>
        <taxon>Chlamydomonadales</taxon>
        <taxon>Volvocaceae</taxon>
        <taxon>Volvox</taxon>
    </lineage>
</organism>
<feature type="region of interest" description="Disordered" evidence="1">
    <location>
        <begin position="171"/>
        <end position="223"/>
    </location>
</feature>
<evidence type="ECO:0000313" key="3">
    <source>
        <dbReference type="Proteomes" id="UP000001058"/>
    </source>
</evidence>
<dbReference type="GeneID" id="9618446"/>
<protein>
    <submittedName>
        <fullName evidence="2">Uncharacterized protein</fullName>
    </submittedName>
</protein>
<accession>D8TX37</accession>
<dbReference type="EMBL" id="GL378342">
    <property type="protein sequence ID" value="EFJ47942.1"/>
    <property type="molecule type" value="Genomic_DNA"/>
</dbReference>
<dbReference type="OrthoDB" id="557428at2759"/>
<dbReference type="RefSeq" id="XP_002951048.1">
    <property type="nucleotide sequence ID" value="XM_002951002.1"/>
</dbReference>
<dbReference type="Proteomes" id="UP000001058">
    <property type="component" value="Unassembled WGS sequence"/>
</dbReference>
<sequence>MAKGGKAVMVVELKGNVVFNHIWQPLATAIELAILNCGQDPVTVLLTDAKQWYFASVQLIGEADKQEPSLPEGELRACNHQFRLFNCERIPCNLLLRPGTDDYGPVAKVFARMHSVLYPGVDITRVAHRAKLGNETLQTLANKWAEPFITELYKKKNDPELKEIAQKAEREKKEIEQKAEREKKEIAQKAEREKKEIAQKLEASEREKTEIAQKAEREKKEIEQKAEREIEALKRQLQQQQGH</sequence>